<gene>
    <name evidence="2" type="ORF">Van01_35320</name>
</gene>
<feature type="region of interest" description="Disordered" evidence="1">
    <location>
        <begin position="146"/>
        <end position="181"/>
    </location>
</feature>
<dbReference type="EMBL" id="BOOZ01000019">
    <property type="protein sequence ID" value="GIJ10318.1"/>
    <property type="molecule type" value="Genomic_DNA"/>
</dbReference>
<protein>
    <submittedName>
        <fullName evidence="2">Hydroxyurea phosphotransferase</fullName>
    </submittedName>
</protein>
<dbReference type="SUPFAM" id="SSF56112">
    <property type="entry name" value="Protein kinase-like (PK-like)"/>
    <property type="match status" value="1"/>
</dbReference>
<feature type="compositionally biased region" description="Gly residues" evidence="1">
    <location>
        <begin position="168"/>
        <end position="181"/>
    </location>
</feature>
<dbReference type="InterPro" id="IPR006748">
    <property type="entry name" value="NH2Glyco/OHUrea_AB-resist_kin"/>
</dbReference>
<evidence type="ECO:0000313" key="2">
    <source>
        <dbReference type="EMBL" id="GIJ10318.1"/>
    </source>
</evidence>
<comment type="caution">
    <text evidence="2">The sequence shown here is derived from an EMBL/GenBank/DDBJ whole genome shotgun (WGS) entry which is preliminary data.</text>
</comment>
<sequence>MGLGHDEPVTGVLRIPEGLTWLHGIPGGPEWLAELPERLARCTRRWSLRVGPPFGYACASLAMPADLPDGTRAVLKLQFPDAESEHEAIALRRWDGNGAIRLFDHDPGLRALLVERCDPGTPLHVLPLDEALDAVVALLPRLWVPSATTPERPDDPPDRAGTADAAAAGGGAAGDGAAGGGAAGRAGAPFMSLAEAAAGWSARLPVKWERAGQPYPRRLVDTALDLLAGLAVSQGEQVLVNQDLHAGNVLRAEREPWLVIDPKPLVGEREFSVVPMVRGTELGHSRSAVRRRLHRLSAELGLDRDRVRGWTIGQTMAWSIDGDRVFTDHVEVVRWLLD</sequence>
<keyword evidence="3" id="KW-1185">Reference proteome</keyword>
<dbReference type="InterPro" id="IPR011009">
    <property type="entry name" value="Kinase-like_dom_sf"/>
</dbReference>
<dbReference type="Pfam" id="PF04655">
    <property type="entry name" value="APH_6_hur"/>
    <property type="match status" value="2"/>
</dbReference>
<name>A0ABQ4HXE0_9ACTN</name>
<reference evidence="2 3" key="1">
    <citation type="submission" date="2021-01" db="EMBL/GenBank/DDBJ databases">
        <title>Whole genome shotgun sequence of Verrucosispora andamanensis NBRC 109075.</title>
        <authorList>
            <person name="Komaki H."/>
            <person name="Tamura T."/>
        </authorList>
    </citation>
    <scope>NUCLEOTIDE SEQUENCE [LARGE SCALE GENOMIC DNA]</scope>
    <source>
        <strain evidence="2 3">NBRC 109075</strain>
    </source>
</reference>
<evidence type="ECO:0000313" key="3">
    <source>
        <dbReference type="Proteomes" id="UP000647017"/>
    </source>
</evidence>
<accession>A0ABQ4HXE0</accession>
<evidence type="ECO:0000256" key="1">
    <source>
        <dbReference type="SAM" id="MobiDB-lite"/>
    </source>
</evidence>
<organism evidence="2 3">
    <name type="scientific">Micromonospora andamanensis</name>
    <dbReference type="NCBI Taxonomy" id="1287068"/>
    <lineage>
        <taxon>Bacteria</taxon>
        <taxon>Bacillati</taxon>
        <taxon>Actinomycetota</taxon>
        <taxon>Actinomycetes</taxon>
        <taxon>Micromonosporales</taxon>
        <taxon>Micromonosporaceae</taxon>
        <taxon>Micromonospora</taxon>
    </lineage>
</organism>
<dbReference type="Proteomes" id="UP000647017">
    <property type="component" value="Unassembled WGS sequence"/>
</dbReference>
<proteinExistence type="predicted"/>